<dbReference type="HAMAP" id="MF_00558">
    <property type="entry name" value="Succ_CoA_beta"/>
    <property type="match status" value="1"/>
</dbReference>
<dbReference type="PANTHER" id="PTHR11815">
    <property type="entry name" value="SUCCINYL-COA SYNTHETASE BETA CHAIN"/>
    <property type="match status" value="1"/>
</dbReference>
<dbReference type="AlphaFoldDB" id="A0AAI8ZK63"/>
<feature type="binding site" evidence="8">
    <location>
        <position position="94"/>
    </location>
    <ligand>
        <name>ATP</name>
        <dbReference type="ChEBI" id="CHEBI:30616"/>
    </ligand>
</feature>
<dbReference type="PROSITE" id="PS50975">
    <property type="entry name" value="ATP_GRASP"/>
    <property type="match status" value="1"/>
</dbReference>
<dbReference type="GO" id="GO:0005524">
    <property type="term" value="F:ATP binding"/>
    <property type="evidence" value="ECO:0007669"/>
    <property type="project" value="UniProtKB-UniRule"/>
</dbReference>
<feature type="binding site" evidence="8">
    <location>
        <begin position="52"/>
        <end position="54"/>
    </location>
    <ligand>
        <name>ATP</name>
        <dbReference type="ChEBI" id="CHEBI:30616"/>
    </ligand>
</feature>
<comment type="subunit">
    <text evidence="8">Heterotetramer of two alpha and two beta subunits.</text>
</comment>
<accession>A0AAI8ZK63</accession>
<dbReference type="FunFam" id="3.30.470.20:FF:000002">
    <property type="entry name" value="Succinate--CoA ligase [ADP-forming] subunit beta"/>
    <property type="match status" value="1"/>
</dbReference>
<gene>
    <name evidence="8 10" type="primary">sucC</name>
    <name evidence="10" type="ORF">CMN_02504</name>
</gene>
<evidence type="ECO:0000256" key="6">
    <source>
        <dbReference type="ARBA" id="ARBA00022840"/>
    </source>
</evidence>
<evidence type="ECO:0000313" key="11">
    <source>
        <dbReference type="Proteomes" id="UP000012170"/>
    </source>
</evidence>
<dbReference type="InterPro" id="IPR017866">
    <property type="entry name" value="Succ-CoA_synthase_bsu_CS"/>
</dbReference>
<evidence type="ECO:0000256" key="8">
    <source>
        <dbReference type="HAMAP-Rule" id="MF_00558"/>
    </source>
</evidence>
<evidence type="ECO:0000256" key="5">
    <source>
        <dbReference type="ARBA" id="ARBA00022741"/>
    </source>
</evidence>
<keyword evidence="6 8" id="KW-0067">ATP-binding</keyword>
<feature type="binding site" evidence="8">
    <location>
        <position position="191"/>
    </location>
    <ligand>
        <name>Mg(2+)</name>
        <dbReference type="ChEBI" id="CHEBI:18420"/>
    </ligand>
</feature>
<keyword evidence="3 8" id="KW-0436">Ligase</keyword>
<evidence type="ECO:0000259" key="9">
    <source>
        <dbReference type="PROSITE" id="PS50975"/>
    </source>
</evidence>
<dbReference type="InterPro" id="IPR005809">
    <property type="entry name" value="Succ_CoA_ligase-like_bsu"/>
</dbReference>
<sequence>MDLFEYQARDLFESYGVPVLPGIVADTAEEVRAAAEKLGGTVVVKAQVKTGGRGKAGGVKVAQSADAAHEAAQSILGLDIKGHTVHRVMVAAGARIAQEFYFSILLDRAERSYLCLASYEGGMEIEELAVTRPEALARIEIDPVAGIDAAKAEEIARAASFPEELIAKVAPVFERLWWVYRDEDATLVEVNPLVLTESGDIIALDGKVTLDENAGFRHEGHAALEDAAAADPLEAKAKESDLNYVKLDGQVGIIGNGAGLVMSTLDVVSYAGEKHGGVRPANFLDIGGGASAEVMAAGLDVILGDEQVTSVFVNVFGGITSCDAVANGIVGALDKLGDAATKPLVVRLDGNNVEEGRRILEERAHPLVTVVGTMDEAADKAAELAAA</sequence>
<name>A0AAI8ZK63_9MICO</name>
<reference evidence="11" key="2">
    <citation type="submission" date="2013-04" db="EMBL/GenBank/DDBJ databases">
        <title>The genome sequence of the maize-pathogen Clavibacter michiganensis subsp. nebraskensis.</title>
        <authorList>
            <person name="Gartemann K.H."/>
            <person name="Blom J."/>
            <person name="Dreiseikelmann B."/>
            <person name="Fluegel M."/>
            <person name="Jaenicke S."/>
            <person name="Linke B."/>
            <person name="Sczcepanowski R."/>
            <person name="Wittmann J."/>
            <person name="Goesmann A."/>
            <person name="Puehler A."/>
            <person name="Eichenlaub R."/>
            <person name="Rueckert C."/>
        </authorList>
    </citation>
    <scope>NUCLEOTIDE SEQUENCE [LARGE SCALE GENOMIC DNA]</scope>
    <source>
        <strain evidence="11">NCPPB 2581</strain>
    </source>
</reference>
<dbReference type="Pfam" id="PF00549">
    <property type="entry name" value="Ligase_CoA"/>
    <property type="match status" value="1"/>
</dbReference>
<dbReference type="GO" id="GO:0006104">
    <property type="term" value="P:succinyl-CoA metabolic process"/>
    <property type="evidence" value="ECO:0007669"/>
    <property type="project" value="TreeGrafter"/>
</dbReference>
<dbReference type="GO" id="GO:0000287">
    <property type="term" value="F:magnesium ion binding"/>
    <property type="evidence" value="ECO:0007669"/>
    <property type="project" value="UniProtKB-UniRule"/>
</dbReference>
<dbReference type="RefSeq" id="WP_015491142.1">
    <property type="nucleotide sequence ID" value="NC_020891.1"/>
</dbReference>
<dbReference type="FunFam" id="3.30.1490.20:FF:000014">
    <property type="entry name" value="Succinate--CoA ligase [ADP-forming] subunit beta"/>
    <property type="match status" value="1"/>
</dbReference>
<dbReference type="NCBIfam" id="TIGR01016">
    <property type="entry name" value="sucCoAbeta"/>
    <property type="match status" value="1"/>
</dbReference>
<dbReference type="NCBIfam" id="NF001913">
    <property type="entry name" value="PRK00696.1"/>
    <property type="match status" value="1"/>
</dbReference>
<comment type="catalytic activity">
    <reaction evidence="8">
        <text>succinate + ATP + CoA = succinyl-CoA + ADP + phosphate</text>
        <dbReference type="Rhea" id="RHEA:17661"/>
        <dbReference type="ChEBI" id="CHEBI:30031"/>
        <dbReference type="ChEBI" id="CHEBI:30616"/>
        <dbReference type="ChEBI" id="CHEBI:43474"/>
        <dbReference type="ChEBI" id="CHEBI:57287"/>
        <dbReference type="ChEBI" id="CHEBI:57292"/>
        <dbReference type="ChEBI" id="CHEBI:456216"/>
        <dbReference type="EC" id="6.2.1.5"/>
    </reaction>
</comment>
<keyword evidence="2 8" id="KW-0816">Tricarboxylic acid cycle</keyword>
<feature type="binding site" evidence="8">
    <location>
        <position position="256"/>
    </location>
    <ligand>
        <name>substrate</name>
        <note>ligand shared with subunit alpha</note>
    </ligand>
</feature>
<dbReference type="InterPro" id="IPR016102">
    <property type="entry name" value="Succinyl-CoA_synth-like"/>
</dbReference>
<comment type="pathway">
    <text evidence="8">Carbohydrate metabolism; tricarboxylic acid cycle; succinate from succinyl-CoA (ligase route): step 1/1.</text>
</comment>
<dbReference type="GO" id="GO:0006099">
    <property type="term" value="P:tricarboxylic acid cycle"/>
    <property type="evidence" value="ECO:0007669"/>
    <property type="project" value="UniProtKB-UniRule"/>
</dbReference>
<dbReference type="KEGG" id="cmc:CMN_02504"/>
<dbReference type="InterPro" id="IPR013815">
    <property type="entry name" value="ATP_grasp_subdomain_1"/>
</dbReference>
<evidence type="ECO:0000256" key="1">
    <source>
        <dbReference type="ARBA" id="ARBA00009182"/>
    </source>
</evidence>
<dbReference type="FunFam" id="3.40.50.261:FF:000007">
    <property type="entry name" value="Succinate--CoA ligase [ADP-forming] subunit beta"/>
    <property type="match status" value="1"/>
</dbReference>
<dbReference type="GO" id="GO:0005829">
    <property type="term" value="C:cytosol"/>
    <property type="evidence" value="ECO:0007669"/>
    <property type="project" value="TreeGrafter"/>
</dbReference>
<evidence type="ECO:0000256" key="7">
    <source>
        <dbReference type="ARBA" id="ARBA00022842"/>
    </source>
</evidence>
<dbReference type="SUPFAM" id="SSF52210">
    <property type="entry name" value="Succinyl-CoA synthetase domains"/>
    <property type="match status" value="1"/>
</dbReference>
<comment type="function">
    <text evidence="8">Succinyl-CoA synthetase functions in the citric acid cycle (TCA), coupling the hydrolysis of succinyl-CoA to the synthesis of either ATP or GTP and thus represents the only step of substrate-level phosphorylation in the TCA. The beta subunit provides nucleotide specificity of the enzyme and binds the substrate succinate, while the binding sites for coenzyme A and phosphate are found in the alpha subunit.</text>
</comment>
<reference evidence="10 11" key="1">
    <citation type="submission" date="2011-11" db="EMBL/GenBank/DDBJ databases">
        <authorList>
            <person name="Gartemann K."/>
        </authorList>
    </citation>
    <scope>NUCLEOTIDE SEQUENCE [LARGE SCALE GENOMIC DNA]</scope>
    <source>
        <strain evidence="11">NCPPB 2581</strain>
    </source>
</reference>
<keyword evidence="5 8" id="KW-0547">Nucleotide-binding</keyword>
<comment type="catalytic activity">
    <reaction evidence="8">
        <text>GTP + succinate + CoA = succinyl-CoA + GDP + phosphate</text>
        <dbReference type="Rhea" id="RHEA:22120"/>
        <dbReference type="ChEBI" id="CHEBI:30031"/>
        <dbReference type="ChEBI" id="CHEBI:37565"/>
        <dbReference type="ChEBI" id="CHEBI:43474"/>
        <dbReference type="ChEBI" id="CHEBI:57287"/>
        <dbReference type="ChEBI" id="CHEBI:57292"/>
        <dbReference type="ChEBI" id="CHEBI:58189"/>
    </reaction>
</comment>
<feature type="domain" description="ATP-grasp" evidence="9">
    <location>
        <begin position="9"/>
        <end position="241"/>
    </location>
</feature>
<evidence type="ECO:0000256" key="3">
    <source>
        <dbReference type="ARBA" id="ARBA00022598"/>
    </source>
</evidence>
<dbReference type="Pfam" id="PF08442">
    <property type="entry name" value="ATP-grasp_2"/>
    <property type="match status" value="1"/>
</dbReference>
<dbReference type="GeneID" id="92984260"/>
<evidence type="ECO:0000313" key="10">
    <source>
        <dbReference type="EMBL" id="CCE76438.1"/>
    </source>
</evidence>
<dbReference type="Gene3D" id="3.40.50.261">
    <property type="entry name" value="Succinyl-CoA synthetase domains"/>
    <property type="match status" value="1"/>
</dbReference>
<dbReference type="GO" id="GO:0004775">
    <property type="term" value="F:succinate-CoA ligase (ADP-forming) activity"/>
    <property type="evidence" value="ECO:0007669"/>
    <property type="project" value="UniProtKB-UniRule"/>
</dbReference>
<dbReference type="InterPro" id="IPR011761">
    <property type="entry name" value="ATP-grasp"/>
</dbReference>
<comment type="cofactor">
    <cofactor evidence="8">
        <name>Mg(2+)</name>
        <dbReference type="ChEBI" id="CHEBI:18420"/>
    </cofactor>
    <text evidence="8">Binds 1 Mg(2+) ion per subunit.</text>
</comment>
<proteinExistence type="inferred from homology"/>
<keyword evidence="4 8" id="KW-0479">Metal-binding</keyword>
<comment type="caution">
    <text evidence="8">Lacks conserved residue(s) required for the propagation of feature annotation.</text>
</comment>
<dbReference type="Gene3D" id="3.30.1490.20">
    <property type="entry name" value="ATP-grasp fold, A domain"/>
    <property type="match status" value="1"/>
</dbReference>
<evidence type="ECO:0000256" key="4">
    <source>
        <dbReference type="ARBA" id="ARBA00022723"/>
    </source>
</evidence>
<dbReference type="EMBL" id="HE614873">
    <property type="protein sequence ID" value="CCE76438.1"/>
    <property type="molecule type" value="Genomic_DNA"/>
</dbReference>
<dbReference type="Proteomes" id="UP000012170">
    <property type="component" value="Chromosome"/>
</dbReference>
<protein>
    <recommendedName>
        <fullName evidence="8">Succinate--CoA ligase [ADP-forming] subunit beta</fullName>
        <ecNumber evidence="8">6.2.1.5</ecNumber>
    </recommendedName>
    <alternativeName>
        <fullName evidence="8">Succinyl-CoA synthetase subunit beta</fullName>
        <shortName evidence="8">SCS-beta</shortName>
    </alternativeName>
</protein>
<feature type="binding site" evidence="8">
    <location>
        <position position="45"/>
    </location>
    <ligand>
        <name>ATP</name>
        <dbReference type="ChEBI" id="CHEBI:30616"/>
    </ligand>
</feature>
<organism evidence="10 11">
    <name type="scientific">Clavibacter nebraskensis NCPPB 2581</name>
    <dbReference type="NCBI Taxonomy" id="1097677"/>
    <lineage>
        <taxon>Bacteria</taxon>
        <taxon>Bacillati</taxon>
        <taxon>Actinomycetota</taxon>
        <taxon>Actinomycetes</taxon>
        <taxon>Micrococcales</taxon>
        <taxon>Microbacteriaceae</taxon>
        <taxon>Clavibacter</taxon>
    </lineage>
</organism>
<dbReference type="InterPro" id="IPR005811">
    <property type="entry name" value="SUCC_ACL_C"/>
</dbReference>
<dbReference type="SUPFAM" id="SSF56059">
    <property type="entry name" value="Glutathione synthetase ATP-binding domain-like"/>
    <property type="match status" value="1"/>
</dbReference>
<feature type="binding site" evidence="8">
    <location>
        <begin position="318"/>
        <end position="320"/>
    </location>
    <ligand>
        <name>substrate</name>
        <note>ligand shared with subunit alpha</note>
    </ligand>
</feature>
<keyword evidence="7 8" id="KW-0460">Magnesium</keyword>
<dbReference type="GO" id="GO:0042709">
    <property type="term" value="C:succinate-CoA ligase complex"/>
    <property type="evidence" value="ECO:0007669"/>
    <property type="project" value="TreeGrafter"/>
</dbReference>
<dbReference type="PROSITE" id="PS01217">
    <property type="entry name" value="SUCCINYL_COA_LIG_3"/>
    <property type="match status" value="1"/>
</dbReference>
<dbReference type="InterPro" id="IPR013650">
    <property type="entry name" value="ATP-grasp_succ-CoA_synth-type"/>
</dbReference>
<feature type="binding site" evidence="8">
    <location>
        <position position="205"/>
    </location>
    <ligand>
        <name>Mg(2+)</name>
        <dbReference type="ChEBI" id="CHEBI:18420"/>
    </ligand>
</feature>
<dbReference type="EC" id="6.2.1.5" evidence="8"/>
<dbReference type="PIRSF" id="PIRSF001554">
    <property type="entry name" value="SucCS_beta"/>
    <property type="match status" value="1"/>
</dbReference>
<comment type="similarity">
    <text evidence="1 8">Belongs to the succinate/malate CoA ligase beta subunit family.</text>
</comment>
<feature type="binding site" evidence="8">
    <location>
        <position position="99"/>
    </location>
    <ligand>
        <name>ATP</name>
        <dbReference type="ChEBI" id="CHEBI:30616"/>
    </ligand>
</feature>
<dbReference type="PANTHER" id="PTHR11815:SF10">
    <property type="entry name" value="SUCCINATE--COA LIGASE [GDP-FORMING] SUBUNIT BETA, MITOCHONDRIAL"/>
    <property type="match status" value="1"/>
</dbReference>
<evidence type="ECO:0000256" key="2">
    <source>
        <dbReference type="ARBA" id="ARBA00022532"/>
    </source>
</evidence>
<dbReference type="Gene3D" id="3.30.470.20">
    <property type="entry name" value="ATP-grasp fold, B domain"/>
    <property type="match status" value="1"/>
</dbReference>